<feature type="transmembrane region" description="Helical" evidence="1">
    <location>
        <begin position="100"/>
        <end position="123"/>
    </location>
</feature>
<evidence type="ECO:0000313" key="2">
    <source>
        <dbReference type="Proteomes" id="UP001652625"/>
    </source>
</evidence>
<sequence length="342" mass="39044">MKINMAVYNNTICRYQYRDSAEYSNSIFLIMSYAVNATFTLVANATLIFGLYKTSCNKRYTRNERLAILLSFIDILKTILVLSSQSALLKNINNIGCLQIAVTSFFRAWFLGLSGCTFLMVSCERYFTVFYNNIICGVNIKDSYYIGCFVFIMFITFSTALVCGVVCAISSMYLQFVLYFCTGCTTLVLLLLIIIANILMLIKIKKKLKFKSLRVQANTEIENHITKTVTLISLTHVMFYAPCLVAQYYLSFSFSKGILTLIPSAFRGFLWTLVIRDTSLWINAIVYTLRNRKINTMYASKISSLFGTNKDKIISVEDNQLVTRSVSTNSLQFQIFRCNKIQ</sequence>
<evidence type="ECO:0000313" key="3">
    <source>
        <dbReference type="RefSeq" id="XP_065676055.1"/>
    </source>
</evidence>
<evidence type="ECO:0000256" key="1">
    <source>
        <dbReference type="SAM" id="Phobius"/>
    </source>
</evidence>
<feature type="transmembrane region" description="Helical" evidence="1">
    <location>
        <begin position="269"/>
        <end position="289"/>
    </location>
</feature>
<keyword evidence="1" id="KW-0472">Membrane</keyword>
<accession>A0ABM4DNA6</accession>
<feature type="transmembrane region" description="Helical" evidence="1">
    <location>
        <begin position="27"/>
        <end position="54"/>
    </location>
</feature>
<dbReference type="GeneID" id="136092222"/>
<dbReference type="Gene3D" id="1.20.1070.10">
    <property type="entry name" value="Rhodopsin 7-helix transmembrane proteins"/>
    <property type="match status" value="1"/>
</dbReference>
<reference evidence="3" key="1">
    <citation type="submission" date="2025-08" db="UniProtKB">
        <authorList>
            <consortium name="RefSeq"/>
        </authorList>
    </citation>
    <scope>IDENTIFICATION</scope>
</reference>
<dbReference type="RefSeq" id="XP_065676055.1">
    <property type="nucleotide sequence ID" value="XM_065819983.1"/>
</dbReference>
<dbReference type="Proteomes" id="UP001652625">
    <property type="component" value="Chromosome 15"/>
</dbReference>
<feature type="transmembrane region" description="Helical" evidence="1">
    <location>
        <begin position="66"/>
        <end position="88"/>
    </location>
</feature>
<organism evidence="2 3">
    <name type="scientific">Hydra vulgaris</name>
    <name type="common">Hydra</name>
    <name type="synonym">Hydra attenuata</name>
    <dbReference type="NCBI Taxonomy" id="6087"/>
    <lineage>
        <taxon>Eukaryota</taxon>
        <taxon>Metazoa</taxon>
        <taxon>Cnidaria</taxon>
        <taxon>Hydrozoa</taxon>
        <taxon>Hydroidolina</taxon>
        <taxon>Anthoathecata</taxon>
        <taxon>Aplanulata</taxon>
        <taxon>Hydridae</taxon>
        <taxon>Hydra</taxon>
    </lineage>
</organism>
<proteinExistence type="predicted"/>
<keyword evidence="1" id="KW-0812">Transmembrane</keyword>
<protein>
    <submittedName>
        <fullName evidence="3">Uncharacterized protein LOC136092222</fullName>
    </submittedName>
</protein>
<feature type="transmembrane region" description="Helical" evidence="1">
    <location>
        <begin position="144"/>
        <end position="171"/>
    </location>
</feature>
<feature type="transmembrane region" description="Helical" evidence="1">
    <location>
        <begin position="177"/>
        <end position="202"/>
    </location>
</feature>
<dbReference type="SUPFAM" id="SSF81321">
    <property type="entry name" value="Family A G protein-coupled receptor-like"/>
    <property type="match status" value="1"/>
</dbReference>
<feature type="transmembrane region" description="Helical" evidence="1">
    <location>
        <begin position="229"/>
        <end position="249"/>
    </location>
</feature>
<gene>
    <name evidence="3" type="primary">LOC136092222</name>
</gene>
<name>A0ABM4DNA6_HYDVU</name>
<keyword evidence="1" id="KW-1133">Transmembrane helix</keyword>
<keyword evidence="2" id="KW-1185">Reference proteome</keyword>